<dbReference type="STRING" id="1042311.A0A2T3ZCQ4"/>
<evidence type="ECO:0000256" key="1">
    <source>
        <dbReference type="ARBA" id="ARBA00012513"/>
    </source>
</evidence>
<gene>
    <name evidence="5" type="ORF">M441DRAFT_79251</name>
</gene>
<dbReference type="Gene3D" id="3.30.200.20">
    <property type="entry name" value="Phosphorylase Kinase, domain 1"/>
    <property type="match status" value="1"/>
</dbReference>
<dbReference type="GO" id="GO:0004674">
    <property type="term" value="F:protein serine/threonine kinase activity"/>
    <property type="evidence" value="ECO:0007669"/>
    <property type="project" value="UniProtKB-EC"/>
</dbReference>
<dbReference type="Proteomes" id="UP000240493">
    <property type="component" value="Unassembled WGS sequence"/>
</dbReference>
<comment type="catalytic activity">
    <reaction evidence="3">
        <text>L-seryl-[protein] + ATP = O-phospho-L-seryl-[protein] + ADP + H(+)</text>
        <dbReference type="Rhea" id="RHEA:17989"/>
        <dbReference type="Rhea" id="RHEA-COMP:9863"/>
        <dbReference type="Rhea" id="RHEA-COMP:11604"/>
        <dbReference type="ChEBI" id="CHEBI:15378"/>
        <dbReference type="ChEBI" id="CHEBI:29999"/>
        <dbReference type="ChEBI" id="CHEBI:30616"/>
        <dbReference type="ChEBI" id="CHEBI:83421"/>
        <dbReference type="ChEBI" id="CHEBI:456216"/>
        <dbReference type="EC" id="2.7.11.1"/>
    </reaction>
</comment>
<comment type="catalytic activity">
    <reaction evidence="2">
        <text>L-threonyl-[protein] + ATP = O-phospho-L-threonyl-[protein] + ADP + H(+)</text>
        <dbReference type="Rhea" id="RHEA:46608"/>
        <dbReference type="Rhea" id="RHEA-COMP:11060"/>
        <dbReference type="Rhea" id="RHEA-COMP:11605"/>
        <dbReference type="ChEBI" id="CHEBI:15378"/>
        <dbReference type="ChEBI" id="CHEBI:30013"/>
        <dbReference type="ChEBI" id="CHEBI:30616"/>
        <dbReference type="ChEBI" id="CHEBI:61977"/>
        <dbReference type="ChEBI" id="CHEBI:456216"/>
        <dbReference type="EC" id="2.7.11.1"/>
    </reaction>
</comment>
<proteinExistence type="predicted"/>
<dbReference type="InterPro" id="IPR008266">
    <property type="entry name" value="Tyr_kinase_AS"/>
</dbReference>
<accession>A0A2T3ZCQ4</accession>
<dbReference type="InterPro" id="IPR002575">
    <property type="entry name" value="Aminoglycoside_PTrfase"/>
</dbReference>
<reference evidence="5 6" key="1">
    <citation type="submission" date="2016-07" db="EMBL/GenBank/DDBJ databases">
        <title>Multiple horizontal gene transfer events from other fungi enriched the ability of initially mycotrophic Trichoderma (Ascomycota) to feed on dead plant biomass.</title>
        <authorList>
            <consortium name="DOE Joint Genome Institute"/>
            <person name="Aerts A."/>
            <person name="Atanasova L."/>
            <person name="Chenthamara K."/>
            <person name="Zhang J."/>
            <person name="Grujic M."/>
            <person name="Henrissat B."/>
            <person name="Kuo A."/>
            <person name="Salamov A."/>
            <person name="Lipzen A."/>
            <person name="Labutti K."/>
            <person name="Barry K."/>
            <person name="Miao Y."/>
            <person name="Rahimi M.J."/>
            <person name="Shen Q."/>
            <person name="Grigoriev I.V."/>
            <person name="Kubicek C.P."/>
            <person name="Druzhinina I.S."/>
        </authorList>
    </citation>
    <scope>NUCLEOTIDE SEQUENCE [LARGE SCALE GENOMIC DNA]</scope>
    <source>
        <strain evidence="5 6">CBS 433.97</strain>
    </source>
</reference>
<evidence type="ECO:0000313" key="6">
    <source>
        <dbReference type="Proteomes" id="UP000240493"/>
    </source>
</evidence>
<keyword evidence="6" id="KW-1185">Reference proteome</keyword>
<organism evidence="5 6">
    <name type="scientific">Trichoderma asperellum (strain ATCC 204424 / CBS 433.97 / NBRC 101777)</name>
    <dbReference type="NCBI Taxonomy" id="1042311"/>
    <lineage>
        <taxon>Eukaryota</taxon>
        <taxon>Fungi</taxon>
        <taxon>Dikarya</taxon>
        <taxon>Ascomycota</taxon>
        <taxon>Pezizomycotina</taxon>
        <taxon>Sordariomycetes</taxon>
        <taxon>Hypocreomycetidae</taxon>
        <taxon>Hypocreales</taxon>
        <taxon>Hypocreaceae</taxon>
        <taxon>Trichoderma</taxon>
    </lineage>
</organism>
<dbReference type="EMBL" id="KZ679260">
    <property type="protein sequence ID" value="PTB42581.1"/>
    <property type="molecule type" value="Genomic_DNA"/>
</dbReference>
<evidence type="ECO:0000313" key="5">
    <source>
        <dbReference type="EMBL" id="PTB42581.1"/>
    </source>
</evidence>
<dbReference type="SUPFAM" id="SSF56112">
    <property type="entry name" value="Protein kinase-like (PK-like)"/>
    <property type="match status" value="1"/>
</dbReference>
<name>A0A2T3ZCQ4_TRIA4</name>
<dbReference type="AlphaFoldDB" id="A0A2T3ZCQ4"/>
<evidence type="ECO:0000256" key="3">
    <source>
        <dbReference type="ARBA" id="ARBA00048679"/>
    </source>
</evidence>
<dbReference type="OrthoDB" id="10003767at2759"/>
<dbReference type="InterPro" id="IPR011009">
    <property type="entry name" value="Kinase-like_dom_sf"/>
</dbReference>
<sequence>MAKVARDGLAWDDKGIDLKPVWTREPSLDAITNVCREKLRVEEAGTCQVSFHAKGGFNKIYLVRTSQQQFIMRVSLPVCPRTKTRGEITTLRFLRRATTVPVPEVVAFDDSAENEIGFEWILMEHMPGSPAYNQWQTLTTSQKIALVRQVAEFQAQIFCHEFSEIGTLTVGRGESSQEARPGEVISNMFFWGSHFDYDITRGPFRSSHDWLTAYLEFIVQDQLEALGEVEDEEDEEEINFALALAHRLIKPTVIWHEDLSLSNILVDDEGKIGAIIDWECVSAMPQWLATQMPRFLEGPTRANEPKRQNYADEALQDNEDTILDNEGKNQLYWIHLMEYEQTQLRKVYHERMCQLQPGWDATAKESILKEDFFNAMNVIRDGFFLKRTAQWIDAVERSEFPRLMDIFEEGSRLQ</sequence>
<dbReference type="EC" id="2.7.11.1" evidence="1"/>
<protein>
    <recommendedName>
        <fullName evidence="1">non-specific serine/threonine protein kinase</fullName>
        <ecNumber evidence="1">2.7.11.1</ecNumber>
    </recommendedName>
</protein>
<dbReference type="InterPro" id="IPR051678">
    <property type="entry name" value="AGP_Transferase"/>
</dbReference>
<dbReference type="PANTHER" id="PTHR21310:SF13">
    <property type="entry name" value="AMINOGLYCOSIDE PHOSPHOTRANSFERASE DOMAIN-CONTAINING PROTEIN"/>
    <property type="match status" value="1"/>
</dbReference>
<evidence type="ECO:0000259" key="4">
    <source>
        <dbReference type="Pfam" id="PF01636"/>
    </source>
</evidence>
<dbReference type="PROSITE" id="PS00109">
    <property type="entry name" value="PROTEIN_KINASE_TYR"/>
    <property type="match status" value="1"/>
</dbReference>
<dbReference type="PANTHER" id="PTHR21310">
    <property type="entry name" value="AMINOGLYCOSIDE PHOSPHOTRANSFERASE-RELATED-RELATED"/>
    <property type="match status" value="1"/>
</dbReference>
<evidence type="ECO:0000256" key="2">
    <source>
        <dbReference type="ARBA" id="ARBA00047899"/>
    </source>
</evidence>
<feature type="domain" description="Aminoglycoside phosphotransferase" evidence="4">
    <location>
        <begin position="53"/>
        <end position="283"/>
    </location>
</feature>
<dbReference type="Gene3D" id="3.90.1200.10">
    <property type="match status" value="1"/>
</dbReference>
<dbReference type="Pfam" id="PF01636">
    <property type="entry name" value="APH"/>
    <property type="match status" value="1"/>
</dbReference>